<proteinExistence type="predicted"/>
<keyword evidence="3" id="KW-1185">Reference proteome</keyword>
<organism evidence="2 3">
    <name type="scientific">Propionispora vibrioides</name>
    <dbReference type="NCBI Taxonomy" id="112903"/>
    <lineage>
        <taxon>Bacteria</taxon>
        <taxon>Bacillati</taxon>
        <taxon>Bacillota</taxon>
        <taxon>Negativicutes</taxon>
        <taxon>Selenomonadales</taxon>
        <taxon>Sporomusaceae</taxon>
        <taxon>Propionispora</taxon>
    </lineage>
</organism>
<reference evidence="2 3" key="1">
    <citation type="submission" date="2016-10" db="EMBL/GenBank/DDBJ databases">
        <authorList>
            <person name="de Groot N.N."/>
        </authorList>
    </citation>
    <scope>NUCLEOTIDE SEQUENCE [LARGE SCALE GENOMIC DNA]</scope>
    <source>
        <strain evidence="2 3">DSM 13305</strain>
    </source>
</reference>
<evidence type="ECO:0000256" key="1">
    <source>
        <dbReference type="SAM" id="Coils"/>
    </source>
</evidence>
<gene>
    <name evidence="2" type="ORF">SAMN04490178_13228</name>
</gene>
<name>A0A1H8XXK6_9FIRM</name>
<dbReference type="EMBL" id="FODY01000032">
    <property type="protein sequence ID" value="SEP44492.1"/>
    <property type="molecule type" value="Genomic_DNA"/>
</dbReference>
<evidence type="ECO:0000313" key="2">
    <source>
        <dbReference type="EMBL" id="SEP44492.1"/>
    </source>
</evidence>
<feature type="coiled-coil region" evidence="1">
    <location>
        <begin position="81"/>
        <end position="115"/>
    </location>
</feature>
<protein>
    <submittedName>
        <fullName evidence="2">Uncharacterized protein</fullName>
    </submittedName>
</protein>
<evidence type="ECO:0000313" key="3">
    <source>
        <dbReference type="Proteomes" id="UP000198847"/>
    </source>
</evidence>
<dbReference type="AlphaFoldDB" id="A0A1H8XXK6"/>
<dbReference type="Proteomes" id="UP000198847">
    <property type="component" value="Unassembled WGS sequence"/>
</dbReference>
<keyword evidence="1" id="KW-0175">Coiled coil</keyword>
<dbReference type="STRING" id="112903.SAMN04490178_13228"/>
<accession>A0A1H8XXK6</accession>
<sequence length="145" mass="16615">MEQYVGDNKNLARWTGIVTETEPQQYMGQVLAIIKLHMEAATQRRKLLERVCDYINDIPDYLTGRAEQEAARIISEAQAFAEKKEQEKIKVMKKIEGLEKEMAALQAETRSLLAKAAGIHQGKRSRTAKENSNIEKLSFLRHLWS</sequence>